<name>A0A3L6Q3B1_PANMI</name>
<protein>
    <submittedName>
        <fullName evidence="1">Uncharacterized protein</fullName>
    </submittedName>
</protein>
<organism evidence="1 2">
    <name type="scientific">Panicum miliaceum</name>
    <name type="common">Proso millet</name>
    <name type="synonym">Broomcorn millet</name>
    <dbReference type="NCBI Taxonomy" id="4540"/>
    <lineage>
        <taxon>Eukaryota</taxon>
        <taxon>Viridiplantae</taxon>
        <taxon>Streptophyta</taxon>
        <taxon>Embryophyta</taxon>
        <taxon>Tracheophyta</taxon>
        <taxon>Spermatophyta</taxon>
        <taxon>Magnoliopsida</taxon>
        <taxon>Liliopsida</taxon>
        <taxon>Poales</taxon>
        <taxon>Poaceae</taxon>
        <taxon>PACMAD clade</taxon>
        <taxon>Panicoideae</taxon>
        <taxon>Panicodae</taxon>
        <taxon>Paniceae</taxon>
        <taxon>Panicinae</taxon>
        <taxon>Panicum</taxon>
        <taxon>Panicum sect. Panicum</taxon>
    </lineage>
</organism>
<dbReference type="Proteomes" id="UP000275267">
    <property type="component" value="Unassembled WGS sequence"/>
</dbReference>
<dbReference type="PANTHER" id="PTHR45224:SF3">
    <property type="entry name" value="OS11G0506300 PROTEIN"/>
    <property type="match status" value="1"/>
</dbReference>
<proteinExistence type="predicted"/>
<dbReference type="PANTHER" id="PTHR45224">
    <property type="entry name" value="OS01G0527900 PROTEIN-RELATED"/>
    <property type="match status" value="1"/>
</dbReference>
<gene>
    <name evidence="1" type="ORF">C2845_PM15G21910</name>
</gene>
<evidence type="ECO:0000313" key="1">
    <source>
        <dbReference type="EMBL" id="RLM73144.1"/>
    </source>
</evidence>
<evidence type="ECO:0000313" key="2">
    <source>
        <dbReference type="Proteomes" id="UP000275267"/>
    </source>
</evidence>
<comment type="caution">
    <text evidence="1">The sequence shown here is derived from an EMBL/GenBank/DDBJ whole genome shotgun (WGS) entry which is preliminary data.</text>
</comment>
<dbReference type="OrthoDB" id="676833at2759"/>
<reference evidence="2" key="1">
    <citation type="journal article" date="2019" name="Nat. Commun.">
        <title>The genome of broomcorn millet.</title>
        <authorList>
            <person name="Zou C."/>
            <person name="Miki D."/>
            <person name="Li D."/>
            <person name="Tang Q."/>
            <person name="Xiao L."/>
            <person name="Rajput S."/>
            <person name="Deng P."/>
            <person name="Jia W."/>
            <person name="Huang R."/>
            <person name="Zhang M."/>
            <person name="Sun Y."/>
            <person name="Hu J."/>
            <person name="Fu X."/>
            <person name="Schnable P.S."/>
            <person name="Li F."/>
            <person name="Zhang H."/>
            <person name="Feng B."/>
            <person name="Zhu X."/>
            <person name="Liu R."/>
            <person name="Schnable J.C."/>
            <person name="Zhu J.-K."/>
            <person name="Zhang H."/>
        </authorList>
    </citation>
    <scope>NUCLEOTIDE SEQUENCE [LARGE SCALE GENOMIC DNA]</scope>
</reference>
<dbReference type="AlphaFoldDB" id="A0A3L6Q3B1"/>
<keyword evidence="2" id="KW-1185">Reference proteome</keyword>
<sequence>MSTTSGLWKKKGYAAATAAAPTPALGRGVFSAAAPAPALGRGGGSAAGATAAAFSLVRGGGYAAVATRPTTGGFPSSSVGATAAAFSPSPFDGSTGGGFPSSSAWFDEAGGNYNHLCRDNDVHPPNGFMSYFGNQPHNFHLEQGGIHISSMNRPLATNKDSSPPPEVDVRTEKRILWTVEEDVRVMSSWIEHSTDPTCRADKGGNQYWGEVVESYKKATLHFEEEI</sequence>
<accession>A0A3L6Q3B1</accession>
<dbReference type="EMBL" id="PQIB02000013">
    <property type="protein sequence ID" value="RLM73144.1"/>
    <property type="molecule type" value="Genomic_DNA"/>
</dbReference>